<evidence type="ECO:0000256" key="2">
    <source>
        <dbReference type="SAM" id="MobiDB-lite"/>
    </source>
</evidence>
<evidence type="ECO:0000313" key="4">
    <source>
        <dbReference type="Proteomes" id="UP001500730"/>
    </source>
</evidence>
<comment type="caution">
    <text evidence="3">The sequence shown here is derived from an EMBL/GenBank/DDBJ whole genome shotgun (WGS) entry which is preliminary data.</text>
</comment>
<protein>
    <submittedName>
        <fullName evidence="3">ComF family protein</fullName>
    </submittedName>
</protein>
<dbReference type="EMBL" id="BAAARE010000012">
    <property type="protein sequence ID" value="GAA2489620.1"/>
    <property type="molecule type" value="Genomic_DNA"/>
</dbReference>
<comment type="similarity">
    <text evidence="1">Belongs to the ComF/GntX family.</text>
</comment>
<name>A0ABN3LSV1_9MICO</name>
<dbReference type="InterPro" id="IPR051910">
    <property type="entry name" value="ComF/GntX_DNA_util-trans"/>
</dbReference>
<dbReference type="InterPro" id="IPR029057">
    <property type="entry name" value="PRTase-like"/>
</dbReference>
<feature type="region of interest" description="Disordered" evidence="2">
    <location>
        <begin position="63"/>
        <end position="93"/>
    </location>
</feature>
<dbReference type="SUPFAM" id="SSF53271">
    <property type="entry name" value="PRTase-like"/>
    <property type="match status" value="1"/>
</dbReference>
<dbReference type="Proteomes" id="UP001500730">
    <property type="component" value="Unassembled WGS sequence"/>
</dbReference>
<accession>A0ABN3LSV1</accession>
<dbReference type="CDD" id="cd06223">
    <property type="entry name" value="PRTases_typeI"/>
    <property type="match status" value="1"/>
</dbReference>
<dbReference type="RefSeq" id="WP_344255776.1">
    <property type="nucleotide sequence ID" value="NZ_BAAARE010000012.1"/>
</dbReference>
<keyword evidence="4" id="KW-1185">Reference proteome</keyword>
<dbReference type="Gene3D" id="3.40.50.2020">
    <property type="match status" value="1"/>
</dbReference>
<dbReference type="PANTHER" id="PTHR47505:SF1">
    <property type="entry name" value="DNA UTILIZATION PROTEIN YHGH"/>
    <property type="match status" value="1"/>
</dbReference>
<evidence type="ECO:0000313" key="3">
    <source>
        <dbReference type="EMBL" id="GAA2489620.1"/>
    </source>
</evidence>
<organism evidence="3 4">
    <name type="scientific">Terrabacter carboxydivorans</name>
    <dbReference type="NCBI Taxonomy" id="619730"/>
    <lineage>
        <taxon>Bacteria</taxon>
        <taxon>Bacillati</taxon>
        <taxon>Actinomycetota</taxon>
        <taxon>Actinomycetes</taxon>
        <taxon>Micrococcales</taxon>
        <taxon>Intrasporangiaceae</taxon>
        <taxon>Terrabacter</taxon>
    </lineage>
</organism>
<dbReference type="InterPro" id="IPR000836">
    <property type="entry name" value="PRTase_dom"/>
</dbReference>
<gene>
    <name evidence="3" type="ORF">GCM10009858_29650</name>
</gene>
<sequence>MARVVARLRQSDLLDLVLPRECGGCLRPGTDWCTRCARALAGLAFQVPEALGAGAPAPGMPSPALAAPGTFRGARGGAGPAPGPAAERGGGPWVAPHPSPDGMPPVHAWGIYADPLRAAVSAWKDVGRRDLEAVLVPLLAASVDGALAGVGWSDGVVVVVPAPSSRRAARERGDTPLTMLCGAAVAQLAGRPGPTLRVAPALRHVRRVRDQSGLGTVERRGNLAQALSVNPLWHSVIHDRRILLVDDVVTTGATFAEAARALRAAGSGAVVGASMAATQRTRG</sequence>
<feature type="compositionally biased region" description="Low complexity" evidence="2">
    <location>
        <begin position="63"/>
        <end position="73"/>
    </location>
</feature>
<reference evidence="3 4" key="1">
    <citation type="journal article" date="2019" name="Int. J. Syst. Evol. Microbiol.">
        <title>The Global Catalogue of Microorganisms (GCM) 10K type strain sequencing project: providing services to taxonomists for standard genome sequencing and annotation.</title>
        <authorList>
            <consortium name="The Broad Institute Genomics Platform"/>
            <consortium name="The Broad Institute Genome Sequencing Center for Infectious Disease"/>
            <person name="Wu L."/>
            <person name="Ma J."/>
        </authorList>
    </citation>
    <scope>NUCLEOTIDE SEQUENCE [LARGE SCALE GENOMIC DNA]</scope>
    <source>
        <strain evidence="3 4">JCM 16259</strain>
    </source>
</reference>
<evidence type="ECO:0000256" key="1">
    <source>
        <dbReference type="ARBA" id="ARBA00008007"/>
    </source>
</evidence>
<proteinExistence type="inferred from homology"/>
<dbReference type="PANTHER" id="PTHR47505">
    <property type="entry name" value="DNA UTILIZATION PROTEIN YHGH"/>
    <property type="match status" value="1"/>
</dbReference>